<evidence type="ECO:0000256" key="4">
    <source>
        <dbReference type="ARBA" id="ARBA00022989"/>
    </source>
</evidence>
<keyword evidence="3 7" id="KW-0812">Transmembrane</keyword>
<comment type="subcellular location">
    <subcellularLocation>
        <location evidence="1">Cell membrane</location>
        <topology evidence="1">Multi-pass membrane protein</topology>
    </subcellularLocation>
</comment>
<feature type="transmembrane region" description="Helical" evidence="7">
    <location>
        <begin position="140"/>
        <end position="163"/>
    </location>
</feature>
<feature type="transmembrane region" description="Helical" evidence="7">
    <location>
        <begin position="475"/>
        <end position="498"/>
    </location>
</feature>
<protein>
    <submittedName>
        <fullName evidence="8">Uncharacterized protein</fullName>
    </submittedName>
</protein>
<evidence type="ECO:0000256" key="1">
    <source>
        <dbReference type="ARBA" id="ARBA00004651"/>
    </source>
</evidence>
<evidence type="ECO:0000256" key="7">
    <source>
        <dbReference type="SAM" id="Phobius"/>
    </source>
</evidence>
<evidence type="ECO:0000256" key="3">
    <source>
        <dbReference type="ARBA" id="ARBA00022692"/>
    </source>
</evidence>
<gene>
    <name evidence="8" type="ORF">DAH66_13950</name>
</gene>
<keyword evidence="5 7" id="KW-0472">Membrane</keyword>
<feature type="region of interest" description="Disordered" evidence="6">
    <location>
        <begin position="1"/>
        <end position="22"/>
    </location>
</feature>
<feature type="transmembrane region" description="Helical" evidence="7">
    <location>
        <begin position="68"/>
        <end position="90"/>
    </location>
</feature>
<feature type="transmembrane region" description="Helical" evidence="7">
    <location>
        <begin position="198"/>
        <end position="220"/>
    </location>
</feature>
<feature type="transmembrane region" description="Helical" evidence="7">
    <location>
        <begin position="269"/>
        <end position="295"/>
    </location>
</feature>
<accession>A0A430G1N6</accession>
<feature type="transmembrane region" description="Helical" evidence="7">
    <location>
        <begin position="445"/>
        <end position="463"/>
    </location>
</feature>
<dbReference type="Proteomes" id="UP000287746">
    <property type="component" value="Unassembled WGS sequence"/>
</dbReference>
<feature type="transmembrane region" description="Helical" evidence="7">
    <location>
        <begin position="316"/>
        <end position="334"/>
    </location>
</feature>
<dbReference type="EMBL" id="QQYZ01000013">
    <property type="protein sequence ID" value="RSY81971.1"/>
    <property type="molecule type" value="Genomic_DNA"/>
</dbReference>
<feature type="transmembrane region" description="Helical" evidence="7">
    <location>
        <begin position="240"/>
        <end position="263"/>
    </location>
</feature>
<keyword evidence="2" id="KW-1003">Cell membrane</keyword>
<dbReference type="RefSeq" id="WP_164523326.1">
    <property type="nucleotide sequence ID" value="NZ_QQYZ01000013.1"/>
</dbReference>
<organism evidence="8 9">
    <name type="scientific">Sphingomonas koreensis</name>
    <dbReference type="NCBI Taxonomy" id="93064"/>
    <lineage>
        <taxon>Bacteria</taxon>
        <taxon>Pseudomonadati</taxon>
        <taxon>Pseudomonadota</taxon>
        <taxon>Alphaproteobacteria</taxon>
        <taxon>Sphingomonadales</taxon>
        <taxon>Sphingomonadaceae</taxon>
        <taxon>Sphingomonas</taxon>
    </lineage>
</organism>
<evidence type="ECO:0000256" key="2">
    <source>
        <dbReference type="ARBA" id="ARBA00022475"/>
    </source>
</evidence>
<feature type="transmembrane region" description="Helical" evidence="7">
    <location>
        <begin position="406"/>
        <end position="425"/>
    </location>
</feature>
<dbReference type="PANTHER" id="PTHR30250">
    <property type="entry name" value="PST FAMILY PREDICTED COLANIC ACID TRANSPORTER"/>
    <property type="match status" value="1"/>
</dbReference>
<keyword evidence="4 7" id="KW-1133">Transmembrane helix</keyword>
<name>A0A430G1N6_9SPHN</name>
<comment type="caution">
    <text evidence="8">The sequence shown here is derived from an EMBL/GenBank/DDBJ whole genome shotgun (WGS) entry which is preliminary data.</text>
</comment>
<evidence type="ECO:0000256" key="6">
    <source>
        <dbReference type="SAM" id="MobiDB-lite"/>
    </source>
</evidence>
<reference evidence="8 9" key="1">
    <citation type="submission" date="2018-07" db="EMBL/GenBank/DDBJ databases">
        <title>Genomic and Epidemiologic Investigation of an Indolent Hospital Outbreak.</title>
        <authorList>
            <person name="Johnson R.C."/>
            <person name="Deming C."/>
            <person name="Conlan S."/>
            <person name="Zellmer C.J."/>
            <person name="Michelin A.V."/>
            <person name="Lee-Lin S."/>
            <person name="Thomas P.J."/>
            <person name="Park M."/>
            <person name="Weingarten R.A."/>
            <person name="Less J."/>
            <person name="Dekker J.P."/>
            <person name="Frank K.M."/>
            <person name="Musser K.A."/>
            <person name="Mcquiston J.R."/>
            <person name="Henderson D.K."/>
            <person name="Lau A.F."/>
            <person name="Palmore T.N."/>
            <person name="Segre J.A."/>
        </authorList>
    </citation>
    <scope>NUCLEOTIDE SEQUENCE [LARGE SCALE GENOMIC DNA]</scope>
    <source>
        <strain evidence="8 9">SK-CDC1_0717</strain>
    </source>
</reference>
<dbReference type="Pfam" id="PF13440">
    <property type="entry name" value="Polysacc_synt_3"/>
    <property type="match status" value="1"/>
</dbReference>
<feature type="transmembrane region" description="Helical" evidence="7">
    <location>
        <begin position="170"/>
        <end position="192"/>
    </location>
</feature>
<proteinExistence type="predicted"/>
<dbReference type="PANTHER" id="PTHR30250:SF11">
    <property type="entry name" value="O-ANTIGEN TRANSPORTER-RELATED"/>
    <property type="match status" value="1"/>
</dbReference>
<feature type="transmembrane region" description="Helical" evidence="7">
    <location>
        <begin position="354"/>
        <end position="374"/>
    </location>
</feature>
<dbReference type="AlphaFoldDB" id="A0A430G1N6"/>
<feature type="transmembrane region" description="Helical" evidence="7">
    <location>
        <begin position="31"/>
        <end position="56"/>
    </location>
</feature>
<feature type="transmembrane region" description="Helical" evidence="7">
    <location>
        <begin position="102"/>
        <end position="128"/>
    </location>
</feature>
<dbReference type="GO" id="GO:0005886">
    <property type="term" value="C:plasma membrane"/>
    <property type="evidence" value="ECO:0007669"/>
    <property type="project" value="UniProtKB-SubCell"/>
</dbReference>
<evidence type="ECO:0000313" key="9">
    <source>
        <dbReference type="Proteomes" id="UP000287746"/>
    </source>
</evidence>
<evidence type="ECO:0000313" key="8">
    <source>
        <dbReference type="EMBL" id="RSY81971.1"/>
    </source>
</evidence>
<sequence>MAQQPEAEGGGVAGPSPAVSPPSASSRSVKVIALSLGNALAMVGGIVFAMVAARYLTKSEYATFRQTFLAYEFVTPLLLLGIPNALYYLLPRSGEDRKGTVIDAIALLTGAGVVFSLFLLLGGAGLLARQFDNPDLARTLPWLAVYPLFMLPVAAISTILVFAERVKTLALYNTLVSLATAAASIAAVMVTHAPDLPILARIGVAGLAMPVGLALMFRYFEGRYRRPDTGAMKGMLRYSLPLGLAFMLGTLTLQLHAMIVASLCTPDQFAIYINGAVEIPVISIVVGSITTVLFAEMSNACARGDKAGALDLFRSAAVQSACILFPTMVYFALAAEPFITLLYSEEYRASVIPFLIYLAVLPPRIVVYGAALMALGMSREVLVRSVFDLLINAVLCYLFVSWIGYNGAALGLVATLFLWTVPYNLHKIAQGYEVPWHRLLPWRQLVRVMAISLAAGPFAWAALRLTLHQPHALQLIVSAAAFGIPFLFVLVRLGHVLLPPQILPFLRRVPGLMPKPQ</sequence>
<dbReference type="InterPro" id="IPR050833">
    <property type="entry name" value="Poly_Biosynth_Transport"/>
</dbReference>
<evidence type="ECO:0000256" key="5">
    <source>
        <dbReference type="ARBA" id="ARBA00023136"/>
    </source>
</evidence>